<accession>A0ABP3WWT1</accession>
<dbReference type="GeneID" id="60853010"/>
<reference evidence="3" key="1">
    <citation type="journal article" date="2019" name="Int. J. Syst. Evol. Microbiol.">
        <title>The Global Catalogue of Microorganisms (GCM) 10K type strain sequencing project: providing services to taxonomists for standard genome sequencing and annotation.</title>
        <authorList>
            <consortium name="The Broad Institute Genomics Platform"/>
            <consortium name="The Broad Institute Genome Sequencing Center for Infectious Disease"/>
            <person name="Wu L."/>
            <person name="Ma J."/>
        </authorList>
    </citation>
    <scope>NUCLEOTIDE SEQUENCE [LARGE SCALE GENOMIC DNA]</scope>
    <source>
        <strain evidence="3">JCM 6485</strain>
    </source>
</reference>
<proteinExistence type="predicted"/>
<comment type="caution">
    <text evidence="2">The sequence shown here is derived from an EMBL/GenBank/DDBJ whole genome shotgun (WGS) entry which is preliminary data.</text>
</comment>
<sequence length="98" mass="11419">MFIKAVTVPTPRRIKKYLKDKCTKERILVYSLISGGIIIISLGDVKLKGFPIWGLLYLGFAYEVIEHTDDEILNNIYRDINCNYVYNLLDCESRYPKI</sequence>
<name>A0ABP3WWT1_9CLOT</name>
<evidence type="ECO:0000256" key="1">
    <source>
        <dbReference type="SAM" id="Phobius"/>
    </source>
</evidence>
<protein>
    <submittedName>
        <fullName evidence="2">Uncharacterized protein</fullName>
    </submittedName>
</protein>
<dbReference type="Proteomes" id="UP001501764">
    <property type="component" value="Unassembled WGS sequence"/>
</dbReference>
<evidence type="ECO:0000313" key="2">
    <source>
        <dbReference type="EMBL" id="GAA0857944.1"/>
    </source>
</evidence>
<gene>
    <name evidence="2" type="ORF">GCM10008916_13680</name>
</gene>
<dbReference type="EMBL" id="BAAACO010000001">
    <property type="protein sequence ID" value="GAA0857944.1"/>
    <property type="molecule type" value="Genomic_DNA"/>
</dbReference>
<keyword evidence="1" id="KW-0812">Transmembrane</keyword>
<evidence type="ECO:0000313" key="3">
    <source>
        <dbReference type="Proteomes" id="UP001501764"/>
    </source>
</evidence>
<organism evidence="2 3">
    <name type="scientific">Clostridium nitritogenes</name>
    <dbReference type="NCBI Taxonomy" id="83340"/>
    <lineage>
        <taxon>Bacteria</taxon>
        <taxon>Bacillati</taxon>
        <taxon>Bacillota</taxon>
        <taxon>Clostridia</taxon>
        <taxon>Eubacteriales</taxon>
        <taxon>Clostridiaceae</taxon>
        <taxon>Clostridium</taxon>
    </lineage>
</organism>
<keyword evidence="1" id="KW-0472">Membrane</keyword>
<keyword evidence="3" id="KW-1185">Reference proteome</keyword>
<keyword evidence="1" id="KW-1133">Transmembrane helix</keyword>
<dbReference type="RefSeq" id="WP_052951011.1">
    <property type="nucleotide sequence ID" value="NZ_BAAACO010000001.1"/>
</dbReference>
<feature type="transmembrane region" description="Helical" evidence="1">
    <location>
        <begin position="27"/>
        <end position="45"/>
    </location>
</feature>